<name>A0A5C6B7B6_9BACT</name>
<keyword evidence="4" id="KW-1185">Reference proteome</keyword>
<gene>
    <name evidence="3" type="ORF">Pla52n_07270</name>
</gene>
<feature type="chain" id="PRO_5022674874" description="DUF3828 domain-containing protein" evidence="2">
    <location>
        <begin position="30"/>
        <end position="216"/>
    </location>
</feature>
<dbReference type="PROSITE" id="PS51257">
    <property type="entry name" value="PROKAR_LIPOPROTEIN"/>
    <property type="match status" value="1"/>
</dbReference>
<dbReference type="Proteomes" id="UP000320176">
    <property type="component" value="Unassembled WGS sequence"/>
</dbReference>
<organism evidence="3 4">
    <name type="scientific">Stieleria varia</name>
    <dbReference type="NCBI Taxonomy" id="2528005"/>
    <lineage>
        <taxon>Bacteria</taxon>
        <taxon>Pseudomonadati</taxon>
        <taxon>Planctomycetota</taxon>
        <taxon>Planctomycetia</taxon>
        <taxon>Pirellulales</taxon>
        <taxon>Pirellulaceae</taxon>
        <taxon>Stieleria</taxon>
    </lineage>
</organism>
<protein>
    <recommendedName>
        <fullName evidence="5">DUF3828 domain-containing protein</fullName>
    </recommendedName>
</protein>
<evidence type="ECO:0000256" key="1">
    <source>
        <dbReference type="SAM" id="MobiDB-lite"/>
    </source>
</evidence>
<evidence type="ECO:0000313" key="3">
    <source>
        <dbReference type="EMBL" id="TWU08145.1"/>
    </source>
</evidence>
<proteinExistence type="predicted"/>
<feature type="compositionally biased region" description="Polar residues" evidence="1">
    <location>
        <begin position="42"/>
        <end position="52"/>
    </location>
</feature>
<keyword evidence="2" id="KW-0732">Signal</keyword>
<reference evidence="3 4" key="1">
    <citation type="submission" date="2019-02" db="EMBL/GenBank/DDBJ databases">
        <title>Deep-cultivation of Planctomycetes and their phenomic and genomic characterization uncovers novel biology.</title>
        <authorList>
            <person name="Wiegand S."/>
            <person name="Jogler M."/>
            <person name="Boedeker C."/>
            <person name="Pinto D."/>
            <person name="Vollmers J."/>
            <person name="Rivas-Marin E."/>
            <person name="Kohn T."/>
            <person name="Peeters S.H."/>
            <person name="Heuer A."/>
            <person name="Rast P."/>
            <person name="Oberbeckmann S."/>
            <person name="Bunk B."/>
            <person name="Jeske O."/>
            <person name="Meyerdierks A."/>
            <person name="Storesund J.E."/>
            <person name="Kallscheuer N."/>
            <person name="Luecker S."/>
            <person name="Lage O.M."/>
            <person name="Pohl T."/>
            <person name="Merkel B.J."/>
            <person name="Hornburger P."/>
            <person name="Mueller R.-W."/>
            <person name="Bruemmer F."/>
            <person name="Labrenz M."/>
            <person name="Spormann A.M."/>
            <person name="Op Den Camp H."/>
            <person name="Overmann J."/>
            <person name="Amann R."/>
            <person name="Jetten M.S.M."/>
            <person name="Mascher T."/>
            <person name="Medema M.H."/>
            <person name="Devos D.P."/>
            <person name="Kaster A.-K."/>
            <person name="Ovreas L."/>
            <person name="Rohde M."/>
            <person name="Galperin M.Y."/>
            <person name="Jogler C."/>
        </authorList>
    </citation>
    <scope>NUCLEOTIDE SEQUENCE [LARGE SCALE GENOMIC DNA]</scope>
    <source>
        <strain evidence="3 4">Pla52n</strain>
    </source>
</reference>
<dbReference type="AlphaFoldDB" id="A0A5C6B7B6"/>
<accession>A0A5C6B7B6</accession>
<dbReference type="OrthoDB" id="292759at2"/>
<feature type="region of interest" description="Disordered" evidence="1">
    <location>
        <begin position="29"/>
        <end position="56"/>
    </location>
</feature>
<dbReference type="RefSeq" id="WP_146518243.1">
    <property type="nucleotide sequence ID" value="NZ_CP151726.1"/>
</dbReference>
<evidence type="ECO:0008006" key="5">
    <source>
        <dbReference type="Google" id="ProtNLM"/>
    </source>
</evidence>
<comment type="caution">
    <text evidence="3">The sequence shown here is derived from an EMBL/GenBank/DDBJ whole genome shotgun (WGS) entry which is preliminary data.</text>
</comment>
<evidence type="ECO:0000256" key="2">
    <source>
        <dbReference type="SAM" id="SignalP"/>
    </source>
</evidence>
<dbReference type="EMBL" id="SJPN01000001">
    <property type="protein sequence ID" value="TWU08145.1"/>
    <property type="molecule type" value="Genomic_DNA"/>
</dbReference>
<feature type="signal peptide" evidence="2">
    <location>
        <begin position="1"/>
        <end position="29"/>
    </location>
</feature>
<sequence length="216" mass="22733" precursor="true">MSRFAPFSFVTSFAILALFSVGCGSSDVAQNSGDAATERGNVAQTTSTNPATASPGDVVSQFLDRVRRGGSDSGAGQLLTQKAQQELARIGQEIQPLGTPDARFDVTRSVAIPGEENAAWVHSIWSEPGNAGEVTSTQVVWKLSREADGWRISGMALEIDPNTAPLEIDFENGTQLANTLFGADQENADSTQPAAAENAAPTIATEPSQGMQFPNF</sequence>
<evidence type="ECO:0000313" key="4">
    <source>
        <dbReference type="Proteomes" id="UP000320176"/>
    </source>
</evidence>